<keyword evidence="2" id="KW-1185">Reference proteome</keyword>
<comment type="caution">
    <text evidence="1">The sequence shown here is derived from an EMBL/GenBank/DDBJ whole genome shotgun (WGS) entry which is preliminary data.</text>
</comment>
<proteinExistence type="predicted"/>
<evidence type="ECO:0000313" key="1">
    <source>
        <dbReference type="EMBL" id="GIQ93076.1"/>
    </source>
</evidence>
<sequence>AILGQCGAYSVPSDLDKCVEEGRKHSQAKTYIQRYGLTLGGLREFVMHGVKVGGL</sequence>
<protein>
    <submittedName>
        <fullName evidence="1">Uncharacterized protein</fullName>
    </submittedName>
</protein>
<dbReference type="EMBL" id="BDIP01011391">
    <property type="protein sequence ID" value="GIQ93076.1"/>
    <property type="molecule type" value="Genomic_DNA"/>
</dbReference>
<dbReference type="Proteomes" id="UP000265618">
    <property type="component" value="Unassembled WGS sequence"/>
</dbReference>
<organism evidence="1 2">
    <name type="scientific">Kipferlia bialata</name>
    <dbReference type="NCBI Taxonomy" id="797122"/>
    <lineage>
        <taxon>Eukaryota</taxon>
        <taxon>Metamonada</taxon>
        <taxon>Carpediemonas-like organisms</taxon>
        <taxon>Kipferlia</taxon>
    </lineage>
</organism>
<accession>A0A9K3DCQ6</accession>
<name>A0A9K3DCQ6_9EUKA</name>
<reference evidence="1 2" key="1">
    <citation type="journal article" date="2018" name="PLoS ONE">
        <title>The draft genome of Kipferlia bialata reveals reductive genome evolution in fornicate parasites.</title>
        <authorList>
            <person name="Tanifuji G."/>
            <person name="Takabayashi S."/>
            <person name="Kume K."/>
            <person name="Takagi M."/>
            <person name="Nakayama T."/>
            <person name="Kamikawa R."/>
            <person name="Inagaki Y."/>
            <person name="Hashimoto T."/>
        </authorList>
    </citation>
    <scope>NUCLEOTIDE SEQUENCE [LARGE SCALE GENOMIC DNA]</scope>
    <source>
        <strain evidence="1">NY0173</strain>
    </source>
</reference>
<evidence type="ECO:0000313" key="2">
    <source>
        <dbReference type="Proteomes" id="UP000265618"/>
    </source>
</evidence>
<gene>
    <name evidence="1" type="ORF">KIPB_017279</name>
</gene>
<dbReference type="AlphaFoldDB" id="A0A9K3DCQ6"/>
<feature type="non-terminal residue" evidence="1">
    <location>
        <position position="1"/>
    </location>
</feature>